<keyword evidence="4" id="KW-1185">Reference proteome</keyword>
<protein>
    <recommendedName>
        <fullName evidence="5">PHD-type domain-containing protein</fullName>
    </recommendedName>
</protein>
<gene>
    <name evidence="3" type="ORF">JYU34_003678</name>
</gene>
<dbReference type="InterPro" id="IPR011011">
    <property type="entry name" value="Znf_FYVE_PHD"/>
</dbReference>
<evidence type="ECO:0000256" key="1">
    <source>
        <dbReference type="SAM" id="Coils"/>
    </source>
</evidence>
<reference evidence="3 4" key="1">
    <citation type="submission" date="2021-06" db="EMBL/GenBank/DDBJ databases">
        <title>A haploid diamondback moth (Plutella xylostella L.) genome assembly resolves 31 chromosomes and identifies a diamide resistance mutation.</title>
        <authorList>
            <person name="Ward C.M."/>
            <person name="Perry K.D."/>
            <person name="Baker G."/>
            <person name="Powis K."/>
            <person name="Heckel D.G."/>
            <person name="Baxter S.W."/>
        </authorList>
    </citation>
    <scope>NUCLEOTIDE SEQUENCE [LARGE SCALE GENOMIC DNA]</scope>
    <source>
        <strain evidence="3 4">LV</strain>
        <tissue evidence="3">Single pupa</tissue>
    </source>
</reference>
<evidence type="ECO:0000313" key="4">
    <source>
        <dbReference type="Proteomes" id="UP000823941"/>
    </source>
</evidence>
<feature type="region of interest" description="Disordered" evidence="2">
    <location>
        <begin position="73"/>
        <end position="110"/>
    </location>
</feature>
<evidence type="ECO:0000256" key="2">
    <source>
        <dbReference type="SAM" id="MobiDB-lite"/>
    </source>
</evidence>
<dbReference type="Proteomes" id="UP000823941">
    <property type="component" value="Chromosome 5"/>
</dbReference>
<keyword evidence="1" id="KW-0175">Coiled coil</keyword>
<feature type="compositionally biased region" description="Low complexity" evidence="2">
    <location>
        <begin position="243"/>
        <end position="270"/>
    </location>
</feature>
<sequence>MDKMDIIENCCAGCLKPIPGRTYLTCSTCTEKYDLDCANVSFQRYRNTMTADHKKAWICDTCYCKKPKTGNLNTPLRPEKTTSPSKQNSALNQGENSKNVTRRTKPSQPVCITVHSDEETIPSEKDSTASTPNTWISGMEILLRKSLEEMKQELKEEFKKALTNMSQEQGKIKEELFAVISELRTENLKLRSEIKYMIEEGNKSVISLGTQPAAPPPSTNSRRGKAVKANMKETASPGKHVGPAPATAPLVLPAPSAPSASVSQATSTTLGPAGSSAVSEPLVTSAPFAYPAPPAPRAPLAISAPLAQSEPASPPVPSYATAVAEGSNGQGQKQESEWKEVKSKIKRNPINRGQNSMAILKAVERKKYLHVWRLKKDITEENMTEFIKEVIGSDSDIEVTKLKPKIDRSYASFKVGVSERKFEQLINPEKWPLDVEYSEWTWFRPSTFRNQEQHAPRS</sequence>
<feature type="coiled-coil region" evidence="1">
    <location>
        <begin position="144"/>
        <end position="171"/>
    </location>
</feature>
<comment type="caution">
    <text evidence="3">The sequence shown here is derived from an EMBL/GenBank/DDBJ whole genome shotgun (WGS) entry which is preliminary data.</text>
</comment>
<dbReference type="SUPFAM" id="SSF57903">
    <property type="entry name" value="FYVE/PHD zinc finger"/>
    <property type="match status" value="1"/>
</dbReference>
<organism evidence="3 4">
    <name type="scientific">Plutella xylostella</name>
    <name type="common">Diamondback moth</name>
    <name type="synonym">Plutella maculipennis</name>
    <dbReference type="NCBI Taxonomy" id="51655"/>
    <lineage>
        <taxon>Eukaryota</taxon>
        <taxon>Metazoa</taxon>
        <taxon>Ecdysozoa</taxon>
        <taxon>Arthropoda</taxon>
        <taxon>Hexapoda</taxon>
        <taxon>Insecta</taxon>
        <taxon>Pterygota</taxon>
        <taxon>Neoptera</taxon>
        <taxon>Endopterygota</taxon>
        <taxon>Lepidoptera</taxon>
        <taxon>Glossata</taxon>
        <taxon>Ditrysia</taxon>
        <taxon>Yponomeutoidea</taxon>
        <taxon>Plutellidae</taxon>
        <taxon>Plutella</taxon>
    </lineage>
</organism>
<evidence type="ECO:0000313" key="3">
    <source>
        <dbReference type="EMBL" id="KAG7310847.1"/>
    </source>
</evidence>
<proteinExistence type="predicted"/>
<dbReference type="EMBL" id="JAHIBW010000005">
    <property type="protein sequence ID" value="KAG7310847.1"/>
    <property type="molecule type" value="Genomic_DNA"/>
</dbReference>
<name>A0ABQ7R0M1_PLUXY</name>
<feature type="region of interest" description="Disordered" evidence="2">
    <location>
        <begin position="307"/>
        <end position="337"/>
    </location>
</feature>
<feature type="compositionally biased region" description="Polar residues" evidence="2">
    <location>
        <begin position="81"/>
        <end position="99"/>
    </location>
</feature>
<accession>A0ABQ7R0M1</accession>
<feature type="region of interest" description="Disordered" evidence="2">
    <location>
        <begin position="207"/>
        <end position="278"/>
    </location>
</feature>
<evidence type="ECO:0008006" key="5">
    <source>
        <dbReference type="Google" id="ProtNLM"/>
    </source>
</evidence>